<reference evidence="2" key="1">
    <citation type="submission" date="2015-04" db="UniProtKB">
        <authorList>
            <consortium name="EnsemblPlants"/>
        </authorList>
    </citation>
    <scope>IDENTIFICATION</scope>
    <source>
        <strain evidence="2">SL10</strain>
    </source>
</reference>
<evidence type="ECO:0000256" key="1">
    <source>
        <dbReference type="SAM" id="MobiDB-lite"/>
    </source>
</evidence>
<evidence type="ECO:0000313" key="2">
    <source>
        <dbReference type="EnsemblPlants" id="ONIVA03G14550.1"/>
    </source>
</evidence>
<dbReference type="HOGENOM" id="CLU_1512928_0_0_1"/>
<feature type="region of interest" description="Disordered" evidence="1">
    <location>
        <begin position="145"/>
        <end position="178"/>
    </location>
</feature>
<evidence type="ECO:0000313" key="3">
    <source>
        <dbReference type="Proteomes" id="UP000006591"/>
    </source>
</evidence>
<dbReference type="EnsemblPlants" id="ONIVA03G14550.1">
    <property type="protein sequence ID" value="ONIVA03G14550.1"/>
    <property type="gene ID" value="ONIVA03G14550"/>
</dbReference>
<name>A0A0E0GL03_ORYNI</name>
<proteinExistence type="predicted"/>
<dbReference type="Proteomes" id="UP000006591">
    <property type="component" value="Chromosome 3"/>
</dbReference>
<organism evidence="2">
    <name type="scientific">Oryza nivara</name>
    <name type="common">Indian wild rice</name>
    <name type="synonym">Oryza sativa f. spontanea</name>
    <dbReference type="NCBI Taxonomy" id="4536"/>
    <lineage>
        <taxon>Eukaryota</taxon>
        <taxon>Viridiplantae</taxon>
        <taxon>Streptophyta</taxon>
        <taxon>Embryophyta</taxon>
        <taxon>Tracheophyta</taxon>
        <taxon>Spermatophyta</taxon>
        <taxon>Magnoliopsida</taxon>
        <taxon>Liliopsida</taxon>
        <taxon>Poales</taxon>
        <taxon>Poaceae</taxon>
        <taxon>BOP clade</taxon>
        <taxon>Oryzoideae</taxon>
        <taxon>Oryzeae</taxon>
        <taxon>Oryzinae</taxon>
        <taxon>Oryza</taxon>
    </lineage>
</organism>
<dbReference type="Gramene" id="ONIVA03G14550.1">
    <property type="protein sequence ID" value="ONIVA03G14550.1"/>
    <property type="gene ID" value="ONIVA03G14550"/>
</dbReference>
<feature type="region of interest" description="Disordered" evidence="1">
    <location>
        <begin position="52"/>
        <end position="83"/>
    </location>
</feature>
<accession>A0A0E0GL03</accession>
<keyword evidence="3" id="KW-1185">Reference proteome</keyword>
<dbReference type="AlphaFoldDB" id="A0A0E0GL03"/>
<protein>
    <submittedName>
        <fullName evidence="2">Uncharacterized protein</fullName>
    </submittedName>
</protein>
<reference evidence="2" key="2">
    <citation type="submission" date="2018-04" db="EMBL/GenBank/DDBJ databases">
        <title>OnivRS2 (Oryza nivara Reference Sequence Version 2).</title>
        <authorList>
            <person name="Zhang J."/>
            <person name="Kudrna D."/>
            <person name="Lee S."/>
            <person name="Talag J."/>
            <person name="Rajasekar S."/>
            <person name="Welchert J."/>
            <person name="Hsing Y.-I."/>
            <person name="Wing R.A."/>
        </authorList>
    </citation>
    <scope>NUCLEOTIDE SEQUENCE [LARGE SCALE GENOMIC DNA]</scope>
    <source>
        <strain evidence="2">SL10</strain>
    </source>
</reference>
<sequence length="178" mass="18444">MVGGGRWDRGSAVGRCGWAGEAQAADAVPPSPGFSFGQNWRGGRRVVEQRGLGPALRGGGSMKSADEGASGPRRKPSPVVHRAGSGYVFGRRNLFGALSRLEPQPQPWAVSPDSAAASKCAFSGATPSTTVAWALLLFSSSLQSLSGPNSTGRTHPVIPFRASPTNAGPTSFRMARPK</sequence>